<comment type="caution">
    <text evidence="3">The sequence shown here is derived from an EMBL/GenBank/DDBJ whole genome shotgun (WGS) entry which is preliminary data.</text>
</comment>
<evidence type="ECO:0000313" key="4">
    <source>
        <dbReference type="Proteomes" id="UP000284403"/>
    </source>
</evidence>
<feature type="region of interest" description="Disordered" evidence="1">
    <location>
        <begin position="177"/>
        <end position="278"/>
    </location>
</feature>
<reference evidence="3 4" key="1">
    <citation type="journal article" date="2018" name="BMC Genomics">
        <title>Genomic comparison of Trypanosoma conorhini and Trypanosoma rangeli to Trypanosoma cruzi strains of high and low virulence.</title>
        <authorList>
            <person name="Bradwell K.R."/>
            <person name="Koparde V.N."/>
            <person name="Matveyev A.V."/>
            <person name="Serrano M.G."/>
            <person name="Alves J.M."/>
            <person name="Parikh H."/>
            <person name="Huang B."/>
            <person name="Lee V."/>
            <person name="Espinosa-Alvarez O."/>
            <person name="Ortiz P.A."/>
            <person name="Costa-Martins A.G."/>
            <person name="Teixeira M.M."/>
            <person name="Buck G.A."/>
        </authorList>
    </citation>
    <scope>NUCLEOTIDE SEQUENCE [LARGE SCALE GENOMIC DNA]</scope>
    <source>
        <strain evidence="3 4">025E</strain>
    </source>
</reference>
<organism evidence="3 4">
    <name type="scientific">Trypanosoma conorhini</name>
    <dbReference type="NCBI Taxonomy" id="83891"/>
    <lineage>
        <taxon>Eukaryota</taxon>
        <taxon>Discoba</taxon>
        <taxon>Euglenozoa</taxon>
        <taxon>Kinetoplastea</taxon>
        <taxon>Metakinetoplastina</taxon>
        <taxon>Trypanosomatida</taxon>
        <taxon>Trypanosomatidae</taxon>
        <taxon>Trypanosoma</taxon>
    </lineage>
</organism>
<evidence type="ECO:0000313" key="3">
    <source>
        <dbReference type="EMBL" id="RNF01554.1"/>
    </source>
</evidence>
<dbReference type="Proteomes" id="UP000284403">
    <property type="component" value="Unassembled WGS sequence"/>
</dbReference>
<feature type="signal peptide" evidence="2">
    <location>
        <begin position="1"/>
        <end position="29"/>
    </location>
</feature>
<sequence>MTLTLTLTLRRRAVCALALLALLCGCCCASVCGATNAAAAANVNVLLEVSCPANKSKLRWRLAGDSSWTQCTASLVSANVVAATDAEMSAAAEVSASEAGSICLIAESTFILTGCDTRCEGRTTQGDGAPDDAALKMLFGTEENGALHRKWKTASSSTGAATLPTVVDGQNGAQGVCTLPPASARTNGEGSSGPRAQEVPAAGRTQQPHTIDGAGPAIVPAGAQPKGTGEAQTPPTFAGGPGASAAAPAATAVEGATTTTTTSGPSAGSHAKSNADSSDTLTTAWVRAPLMLLLTAALACAAG</sequence>
<keyword evidence="4" id="KW-1185">Reference proteome</keyword>
<feature type="compositionally biased region" description="Low complexity" evidence="1">
    <location>
        <begin position="231"/>
        <end position="271"/>
    </location>
</feature>
<dbReference type="GeneID" id="40322186"/>
<dbReference type="EMBL" id="MKKU01000819">
    <property type="protein sequence ID" value="RNF01554.1"/>
    <property type="molecule type" value="Genomic_DNA"/>
</dbReference>
<protein>
    <submittedName>
        <fullName evidence="3">Mucin-like glycoprotein</fullName>
    </submittedName>
</protein>
<accession>A0A422N7T6</accession>
<gene>
    <name evidence="3" type="ORF">Tco025E_08575</name>
</gene>
<name>A0A422N7T6_9TRYP</name>
<feature type="chain" id="PRO_5019346255" evidence="2">
    <location>
        <begin position="30"/>
        <end position="303"/>
    </location>
</feature>
<dbReference type="RefSeq" id="XP_029224477.1">
    <property type="nucleotide sequence ID" value="XM_029375420.1"/>
</dbReference>
<proteinExistence type="predicted"/>
<dbReference type="AlphaFoldDB" id="A0A422N7T6"/>
<evidence type="ECO:0000256" key="1">
    <source>
        <dbReference type="SAM" id="MobiDB-lite"/>
    </source>
</evidence>
<evidence type="ECO:0000256" key="2">
    <source>
        <dbReference type="SAM" id="SignalP"/>
    </source>
</evidence>
<keyword evidence="2" id="KW-0732">Signal</keyword>